<dbReference type="InterPro" id="IPR027417">
    <property type="entry name" value="P-loop_NTPase"/>
</dbReference>
<dbReference type="Gene3D" id="3.40.50.300">
    <property type="entry name" value="P-loop containing nucleotide triphosphate hydrolases"/>
    <property type="match status" value="1"/>
</dbReference>
<dbReference type="OrthoDB" id="59699at2759"/>
<dbReference type="AlphaFoldDB" id="A0A8H5BYZ6"/>
<gene>
    <name evidence="1" type="ORF">D9758_018549</name>
</gene>
<protein>
    <submittedName>
        <fullName evidence="1">Uncharacterized protein</fullName>
    </submittedName>
</protein>
<accession>A0A8H5BYZ6</accession>
<organism evidence="1 2">
    <name type="scientific">Tetrapyrgos nigripes</name>
    <dbReference type="NCBI Taxonomy" id="182062"/>
    <lineage>
        <taxon>Eukaryota</taxon>
        <taxon>Fungi</taxon>
        <taxon>Dikarya</taxon>
        <taxon>Basidiomycota</taxon>
        <taxon>Agaricomycotina</taxon>
        <taxon>Agaricomycetes</taxon>
        <taxon>Agaricomycetidae</taxon>
        <taxon>Agaricales</taxon>
        <taxon>Marasmiineae</taxon>
        <taxon>Marasmiaceae</taxon>
        <taxon>Tetrapyrgos</taxon>
    </lineage>
</organism>
<dbReference type="Proteomes" id="UP000559256">
    <property type="component" value="Unassembled WGS sequence"/>
</dbReference>
<evidence type="ECO:0000313" key="1">
    <source>
        <dbReference type="EMBL" id="KAF5331779.1"/>
    </source>
</evidence>
<sequence length="280" mass="32803">MSFNPQFIFHDSPGFEKGSVKELENVQQFIEKRAKATDVEDQLHAVWFCLVTDAERPLLELEERFFKETHCGPVPVIAIFTKCDDLVTQLYDEEKEDDEIRQDAAANLEDKFRKPLAEYMQRDDGHHQQQVKELMEKTADSLGDPSLKLLFVCIQHNNLELCMRYAVKYTKIENFRLNEDPFLGLRWFHHAYYEGSEQRIWTNRVILGVLRISLGNYSQESFCDAWKMLTEDQQQAANLCSAIGRLARGGGHGNELQMNKWKQEFLNIILQHRLSHEHRL</sequence>
<proteinExistence type="predicted"/>
<name>A0A8H5BYZ6_9AGAR</name>
<evidence type="ECO:0000313" key="2">
    <source>
        <dbReference type="Proteomes" id="UP000559256"/>
    </source>
</evidence>
<comment type="caution">
    <text evidence="1">The sequence shown here is derived from an EMBL/GenBank/DDBJ whole genome shotgun (WGS) entry which is preliminary data.</text>
</comment>
<keyword evidence="2" id="KW-1185">Reference proteome</keyword>
<reference evidence="1 2" key="1">
    <citation type="journal article" date="2020" name="ISME J.">
        <title>Uncovering the hidden diversity of litter-decomposition mechanisms in mushroom-forming fungi.</title>
        <authorList>
            <person name="Floudas D."/>
            <person name="Bentzer J."/>
            <person name="Ahren D."/>
            <person name="Johansson T."/>
            <person name="Persson P."/>
            <person name="Tunlid A."/>
        </authorList>
    </citation>
    <scope>NUCLEOTIDE SEQUENCE [LARGE SCALE GENOMIC DNA]</scope>
    <source>
        <strain evidence="1 2">CBS 291.85</strain>
    </source>
</reference>
<dbReference type="EMBL" id="JAACJM010000319">
    <property type="protein sequence ID" value="KAF5331779.1"/>
    <property type="molecule type" value="Genomic_DNA"/>
</dbReference>